<feature type="region of interest" description="Disordered" evidence="1">
    <location>
        <begin position="1"/>
        <end position="26"/>
    </location>
</feature>
<gene>
    <name evidence="3" type="ORF">CAPTEDRAFT_179047</name>
</gene>
<feature type="compositionally biased region" description="Basic and acidic residues" evidence="1">
    <location>
        <begin position="210"/>
        <end position="231"/>
    </location>
</feature>
<proteinExistence type="predicted"/>
<dbReference type="STRING" id="283909.R7U3A2"/>
<feature type="region of interest" description="Disordered" evidence="1">
    <location>
        <begin position="146"/>
        <end position="169"/>
    </location>
</feature>
<dbReference type="PANTHER" id="PTHR23149">
    <property type="entry name" value="G PATCH DOMAIN CONTAINING PROTEIN"/>
    <property type="match status" value="1"/>
</dbReference>
<feature type="region of interest" description="Disordered" evidence="1">
    <location>
        <begin position="182"/>
        <end position="254"/>
    </location>
</feature>
<dbReference type="PANTHER" id="PTHR23149:SF27">
    <property type="entry name" value="PIN2_TERF1-INTERACTING TELOMERASE INHIBITOR 1"/>
    <property type="match status" value="1"/>
</dbReference>
<evidence type="ECO:0000313" key="5">
    <source>
        <dbReference type="Proteomes" id="UP000014760"/>
    </source>
</evidence>
<keyword evidence="5" id="KW-1185">Reference proteome</keyword>
<dbReference type="HOGENOM" id="CLU_047471_0_0_1"/>
<evidence type="ECO:0000313" key="3">
    <source>
        <dbReference type="EMBL" id="ELT98161.1"/>
    </source>
</evidence>
<dbReference type="GO" id="GO:0005730">
    <property type="term" value="C:nucleolus"/>
    <property type="evidence" value="ECO:0007669"/>
    <property type="project" value="TreeGrafter"/>
</dbReference>
<dbReference type="Proteomes" id="UP000014760">
    <property type="component" value="Unassembled WGS sequence"/>
</dbReference>
<dbReference type="GO" id="GO:0010521">
    <property type="term" value="F:telomerase inhibitor activity"/>
    <property type="evidence" value="ECO:0007669"/>
    <property type="project" value="TreeGrafter"/>
</dbReference>
<sequence length="254" mass="28843">MSMLAEPRRKQKICPDPRGLNWSKDEGKYGHKMLERMGWKKGKGLGAKLHGHVDPIAVRKKAAMTGVGFTSQDDDNWIAHQDEFNDLLAQLNAANNDTKESPDQVQKLTSKSETAKGRVHYKKLAEGKDLSLRKTNELECVFGVRKNPKKKSEEEKKSEMKENVAFTTSTTSVHEYFAQKMANLRSRGLSMAPPPTSKEAPKKKKKKKEKKEEMKDNVTVDCEKEEEKVSAGEDETETITKKKKKKKKDQQNLP</sequence>
<dbReference type="EnsemblMetazoa" id="CapteT179047">
    <property type="protein sequence ID" value="CapteP179047"/>
    <property type="gene ID" value="CapteG179047"/>
</dbReference>
<protein>
    <recommendedName>
        <fullName evidence="2">G-patch domain-containing protein</fullName>
    </recommendedName>
</protein>
<name>R7U3A2_CAPTE</name>
<dbReference type="AlphaFoldDB" id="R7U3A2"/>
<evidence type="ECO:0000313" key="4">
    <source>
        <dbReference type="EnsemblMetazoa" id="CapteP179047"/>
    </source>
</evidence>
<dbReference type="OrthoDB" id="29523at2759"/>
<feature type="compositionally biased region" description="Basic and acidic residues" evidence="1">
    <location>
        <begin position="150"/>
        <end position="162"/>
    </location>
</feature>
<feature type="domain" description="G-patch" evidence="2">
    <location>
        <begin position="26"/>
        <end position="72"/>
    </location>
</feature>
<dbReference type="EMBL" id="KB308219">
    <property type="protein sequence ID" value="ELT98161.1"/>
    <property type="molecule type" value="Genomic_DNA"/>
</dbReference>
<dbReference type="Pfam" id="PF01585">
    <property type="entry name" value="G-patch"/>
    <property type="match status" value="1"/>
</dbReference>
<dbReference type="InterPro" id="IPR000467">
    <property type="entry name" value="G_patch_dom"/>
</dbReference>
<evidence type="ECO:0000256" key="1">
    <source>
        <dbReference type="SAM" id="MobiDB-lite"/>
    </source>
</evidence>
<evidence type="ECO:0000259" key="2">
    <source>
        <dbReference type="PROSITE" id="PS50174"/>
    </source>
</evidence>
<dbReference type="SMART" id="SM00443">
    <property type="entry name" value="G_patch"/>
    <property type="match status" value="1"/>
</dbReference>
<organism evidence="3">
    <name type="scientific">Capitella teleta</name>
    <name type="common">Polychaete worm</name>
    <dbReference type="NCBI Taxonomy" id="283909"/>
    <lineage>
        <taxon>Eukaryota</taxon>
        <taxon>Metazoa</taxon>
        <taxon>Spiralia</taxon>
        <taxon>Lophotrochozoa</taxon>
        <taxon>Annelida</taxon>
        <taxon>Polychaeta</taxon>
        <taxon>Sedentaria</taxon>
        <taxon>Scolecida</taxon>
        <taxon>Capitellidae</taxon>
        <taxon>Capitella</taxon>
    </lineage>
</organism>
<accession>R7U3A2</accession>
<dbReference type="GO" id="GO:0003676">
    <property type="term" value="F:nucleic acid binding"/>
    <property type="evidence" value="ECO:0007669"/>
    <property type="project" value="InterPro"/>
</dbReference>
<dbReference type="InterPro" id="IPR050656">
    <property type="entry name" value="PINX1"/>
</dbReference>
<dbReference type="EMBL" id="AMQN01010600">
    <property type="status" value="NOT_ANNOTATED_CDS"/>
    <property type="molecule type" value="Genomic_DNA"/>
</dbReference>
<reference evidence="3 5" key="2">
    <citation type="journal article" date="2013" name="Nature">
        <title>Insights into bilaterian evolution from three spiralian genomes.</title>
        <authorList>
            <person name="Simakov O."/>
            <person name="Marletaz F."/>
            <person name="Cho S.J."/>
            <person name="Edsinger-Gonzales E."/>
            <person name="Havlak P."/>
            <person name="Hellsten U."/>
            <person name="Kuo D.H."/>
            <person name="Larsson T."/>
            <person name="Lv J."/>
            <person name="Arendt D."/>
            <person name="Savage R."/>
            <person name="Osoegawa K."/>
            <person name="de Jong P."/>
            <person name="Grimwood J."/>
            <person name="Chapman J.A."/>
            <person name="Shapiro H."/>
            <person name="Aerts A."/>
            <person name="Otillar R.P."/>
            <person name="Terry A.Y."/>
            <person name="Boore J.L."/>
            <person name="Grigoriev I.V."/>
            <person name="Lindberg D.R."/>
            <person name="Seaver E.C."/>
            <person name="Weisblat D.A."/>
            <person name="Putnam N.H."/>
            <person name="Rokhsar D.S."/>
        </authorList>
    </citation>
    <scope>NUCLEOTIDE SEQUENCE</scope>
    <source>
        <strain evidence="3 5">I ESC-2004</strain>
    </source>
</reference>
<reference evidence="5" key="1">
    <citation type="submission" date="2012-12" db="EMBL/GenBank/DDBJ databases">
        <authorList>
            <person name="Hellsten U."/>
            <person name="Grimwood J."/>
            <person name="Chapman J.A."/>
            <person name="Shapiro H."/>
            <person name="Aerts A."/>
            <person name="Otillar R.P."/>
            <person name="Terry A.Y."/>
            <person name="Boore J.L."/>
            <person name="Simakov O."/>
            <person name="Marletaz F."/>
            <person name="Cho S.-J."/>
            <person name="Edsinger-Gonzales E."/>
            <person name="Havlak P."/>
            <person name="Kuo D.-H."/>
            <person name="Larsson T."/>
            <person name="Lv J."/>
            <person name="Arendt D."/>
            <person name="Savage R."/>
            <person name="Osoegawa K."/>
            <person name="de Jong P."/>
            <person name="Lindberg D.R."/>
            <person name="Seaver E.C."/>
            <person name="Weisblat D.A."/>
            <person name="Putnam N.H."/>
            <person name="Grigoriev I.V."/>
            <person name="Rokhsar D.S."/>
        </authorList>
    </citation>
    <scope>NUCLEOTIDE SEQUENCE</scope>
    <source>
        <strain evidence="5">I ESC-2004</strain>
    </source>
</reference>
<dbReference type="OMA" id="PCWDQSS"/>
<reference evidence="4" key="3">
    <citation type="submission" date="2015-06" db="UniProtKB">
        <authorList>
            <consortium name="EnsemblMetazoa"/>
        </authorList>
    </citation>
    <scope>IDENTIFICATION</scope>
</reference>
<dbReference type="PROSITE" id="PS50174">
    <property type="entry name" value="G_PATCH"/>
    <property type="match status" value="1"/>
</dbReference>